<dbReference type="SUPFAM" id="SSF88946">
    <property type="entry name" value="Sigma2 domain of RNA polymerase sigma factors"/>
    <property type="match status" value="1"/>
</dbReference>
<evidence type="ECO:0000313" key="7">
    <source>
        <dbReference type="Proteomes" id="UP000316714"/>
    </source>
</evidence>
<evidence type="ECO:0000259" key="5">
    <source>
        <dbReference type="Pfam" id="PF08281"/>
    </source>
</evidence>
<dbReference type="Proteomes" id="UP000316714">
    <property type="component" value="Unassembled WGS sequence"/>
</dbReference>
<dbReference type="RefSeq" id="WP_146564982.1">
    <property type="nucleotide sequence ID" value="NZ_SIHJ01000001.1"/>
</dbReference>
<dbReference type="InterPro" id="IPR013324">
    <property type="entry name" value="RNA_pol_sigma_r3/r4-like"/>
</dbReference>
<dbReference type="NCBIfam" id="TIGR02937">
    <property type="entry name" value="sigma70-ECF"/>
    <property type="match status" value="1"/>
</dbReference>
<comment type="caution">
    <text evidence="6">The sequence shown here is derived from an EMBL/GenBank/DDBJ whole genome shotgun (WGS) entry which is preliminary data.</text>
</comment>
<gene>
    <name evidence="6" type="primary">rpoE_3</name>
    <name evidence="6" type="ORF">KOR34_26230</name>
</gene>
<dbReference type="GO" id="GO:0006352">
    <property type="term" value="P:DNA-templated transcription initiation"/>
    <property type="evidence" value="ECO:0007669"/>
    <property type="project" value="InterPro"/>
</dbReference>
<dbReference type="EMBL" id="SIHJ01000001">
    <property type="protein sequence ID" value="TWT37664.1"/>
    <property type="molecule type" value="Genomic_DNA"/>
</dbReference>
<dbReference type="PANTHER" id="PTHR30385:SF8">
    <property type="entry name" value="RNA POLYMERASE SIGMA-E FACTOR"/>
    <property type="match status" value="1"/>
</dbReference>
<keyword evidence="3" id="KW-0238">DNA-binding</keyword>
<protein>
    <submittedName>
        <fullName evidence="6">ECF RNA polymerase sigma-E factor</fullName>
    </submittedName>
</protein>
<accession>A0A5C5VG89</accession>
<dbReference type="Gene3D" id="1.10.10.10">
    <property type="entry name" value="Winged helix-like DNA-binding domain superfamily/Winged helix DNA-binding domain"/>
    <property type="match status" value="1"/>
</dbReference>
<name>A0A5C5VG89_9BACT</name>
<dbReference type="InterPro" id="IPR036388">
    <property type="entry name" value="WH-like_DNA-bd_sf"/>
</dbReference>
<dbReference type="GO" id="GO:0016987">
    <property type="term" value="F:sigma factor activity"/>
    <property type="evidence" value="ECO:0007669"/>
    <property type="project" value="UniProtKB-KW"/>
</dbReference>
<evidence type="ECO:0000256" key="4">
    <source>
        <dbReference type="ARBA" id="ARBA00023163"/>
    </source>
</evidence>
<reference evidence="6 7" key="1">
    <citation type="submission" date="2019-02" db="EMBL/GenBank/DDBJ databases">
        <title>Deep-cultivation of Planctomycetes and their phenomic and genomic characterization uncovers novel biology.</title>
        <authorList>
            <person name="Wiegand S."/>
            <person name="Jogler M."/>
            <person name="Boedeker C."/>
            <person name="Pinto D."/>
            <person name="Vollmers J."/>
            <person name="Rivas-Marin E."/>
            <person name="Kohn T."/>
            <person name="Peeters S.H."/>
            <person name="Heuer A."/>
            <person name="Rast P."/>
            <person name="Oberbeckmann S."/>
            <person name="Bunk B."/>
            <person name="Jeske O."/>
            <person name="Meyerdierks A."/>
            <person name="Storesund J.E."/>
            <person name="Kallscheuer N."/>
            <person name="Luecker S."/>
            <person name="Lage O.M."/>
            <person name="Pohl T."/>
            <person name="Merkel B.J."/>
            <person name="Hornburger P."/>
            <person name="Mueller R.-W."/>
            <person name="Bruemmer F."/>
            <person name="Labrenz M."/>
            <person name="Spormann A.M."/>
            <person name="Op Den Camp H."/>
            <person name="Overmann J."/>
            <person name="Amann R."/>
            <person name="Jetten M.S.M."/>
            <person name="Mascher T."/>
            <person name="Medema M.H."/>
            <person name="Devos D.P."/>
            <person name="Kaster A.-K."/>
            <person name="Ovreas L."/>
            <person name="Rohde M."/>
            <person name="Galperin M.Y."/>
            <person name="Jogler C."/>
        </authorList>
    </citation>
    <scope>NUCLEOTIDE SEQUENCE [LARGE SCALE GENOMIC DNA]</scope>
    <source>
        <strain evidence="6 7">KOR34</strain>
    </source>
</reference>
<dbReference type="PANTHER" id="PTHR30385">
    <property type="entry name" value="SIGMA FACTOR F FLAGELLAR"/>
    <property type="match status" value="1"/>
</dbReference>
<evidence type="ECO:0000256" key="2">
    <source>
        <dbReference type="ARBA" id="ARBA00023082"/>
    </source>
</evidence>
<dbReference type="InterPro" id="IPR014326">
    <property type="entry name" value="RNA_pol_sigma-70_Plancto"/>
</dbReference>
<feature type="domain" description="RNA polymerase sigma factor 70 region 4 type 2" evidence="5">
    <location>
        <begin position="151"/>
        <end position="201"/>
    </location>
</feature>
<dbReference type="OrthoDB" id="265297at2"/>
<dbReference type="InterPro" id="IPR013325">
    <property type="entry name" value="RNA_pol_sigma_r2"/>
</dbReference>
<keyword evidence="4" id="KW-0804">Transcription</keyword>
<dbReference type="InterPro" id="IPR013249">
    <property type="entry name" value="RNA_pol_sigma70_r4_t2"/>
</dbReference>
<dbReference type="NCBIfam" id="TIGR02984">
    <property type="entry name" value="Sig-70_plancto1"/>
    <property type="match status" value="1"/>
</dbReference>
<dbReference type="AlphaFoldDB" id="A0A5C5VG89"/>
<keyword evidence="1" id="KW-0805">Transcription regulation</keyword>
<keyword evidence="7" id="KW-1185">Reference proteome</keyword>
<evidence type="ECO:0000256" key="3">
    <source>
        <dbReference type="ARBA" id="ARBA00023125"/>
    </source>
</evidence>
<evidence type="ECO:0000256" key="1">
    <source>
        <dbReference type="ARBA" id="ARBA00023015"/>
    </source>
</evidence>
<dbReference type="InterPro" id="IPR014284">
    <property type="entry name" value="RNA_pol_sigma-70_dom"/>
</dbReference>
<keyword evidence="2" id="KW-0731">Sigma factor</keyword>
<dbReference type="Pfam" id="PF08281">
    <property type="entry name" value="Sigma70_r4_2"/>
    <property type="match status" value="1"/>
</dbReference>
<organism evidence="6 7">
    <name type="scientific">Posidoniimonas corsicana</name>
    <dbReference type="NCBI Taxonomy" id="1938618"/>
    <lineage>
        <taxon>Bacteria</taxon>
        <taxon>Pseudomonadati</taxon>
        <taxon>Planctomycetota</taxon>
        <taxon>Planctomycetia</taxon>
        <taxon>Pirellulales</taxon>
        <taxon>Lacipirellulaceae</taxon>
        <taxon>Posidoniimonas</taxon>
    </lineage>
</organism>
<evidence type="ECO:0000313" key="6">
    <source>
        <dbReference type="EMBL" id="TWT37664.1"/>
    </source>
</evidence>
<dbReference type="SUPFAM" id="SSF88659">
    <property type="entry name" value="Sigma3 and sigma4 domains of RNA polymerase sigma factors"/>
    <property type="match status" value="1"/>
</dbReference>
<dbReference type="Gene3D" id="1.10.1740.10">
    <property type="match status" value="1"/>
</dbReference>
<dbReference type="CDD" id="cd06171">
    <property type="entry name" value="Sigma70_r4"/>
    <property type="match status" value="1"/>
</dbReference>
<dbReference type="GO" id="GO:0003677">
    <property type="term" value="F:DNA binding"/>
    <property type="evidence" value="ECO:0007669"/>
    <property type="project" value="UniProtKB-KW"/>
</dbReference>
<proteinExistence type="predicted"/>
<sequence>MEPSSPSQLPALLLDRALAGSKSSLGRLMGLYSEYLKYVASSRMDDRLRRRVSASDVVQESFYEAHRDFSRFRGDSPEQFVGWMRRILVNNLMRVVERNLVAAKRDVRREVSLDRLRRGVEQSSWRFSALLASDEETPSTDLRRQETQTAMAAVLAKLPEDYRRVIRLRNIEGLSFADVAEQMDRTSGAARMLWLRALEQLRAEYAGTDEE</sequence>